<keyword evidence="2" id="KW-0808">Transferase</keyword>
<dbReference type="InterPro" id="IPR000182">
    <property type="entry name" value="GNAT_dom"/>
</dbReference>
<dbReference type="PANTHER" id="PTHR43328">
    <property type="entry name" value="ACETYLTRANSFERASE-RELATED"/>
    <property type="match status" value="1"/>
</dbReference>
<organism evidence="2 3">
    <name type="scientific">Salibaculum griseiflavum</name>
    <dbReference type="NCBI Taxonomy" id="1914409"/>
    <lineage>
        <taxon>Bacteria</taxon>
        <taxon>Pseudomonadati</taxon>
        <taxon>Pseudomonadota</taxon>
        <taxon>Alphaproteobacteria</taxon>
        <taxon>Rhodobacterales</taxon>
        <taxon>Roseobacteraceae</taxon>
        <taxon>Salibaculum</taxon>
    </lineage>
</organism>
<dbReference type="PANTHER" id="PTHR43328:SF1">
    <property type="entry name" value="N-ACETYLTRANSFERASE DOMAIN-CONTAINING PROTEIN"/>
    <property type="match status" value="1"/>
</dbReference>
<dbReference type="Proteomes" id="UP000245293">
    <property type="component" value="Unassembled WGS sequence"/>
</dbReference>
<dbReference type="OrthoDB" id="9804153at2"/>
<dbReference type="GO" id="GO:0016747">
    <property type="term" value="F:acyltransferase activity, transferring groups other than amino-acyl groups"/>
    <property type="evidence" value="ECO:0007669"/>
    <property type="project" value="InterPro"/>
</dbReference>
<evidence type="ECO:0000313" key="2">
    <source>
        <dbReference type="EMBL" id="PWG15920.1"/>
    </source>
</evidence>
<dbReference type="EMBL" id="QETF01000020">
    <property type="protein sequence ID" value="PWG15920.1"/>
    <property type="molecule type" value="Genomic_DNA"/>
</dbReference>
<dbReference type="Pfam" id="PF13302">
    <property type="entry name" value="Acetyltransf_3"/>
    <property type="match status" value="1"/>
</dbReference>
<dbReference type="PROSITE" id="PS51186">
    <property type="entry name" value="GNAT"/>
    <property type="match status" value="1"/>
</dbReference>
<protein>
    <submittedName>
        <fullName evidence="2">GNAT family N-acetyltransferase</fullName>
    </submittedName>
</protein>
<feature type="domain" description="N-acetyltransferase" evidence="1">
    <location>
        <begin position="31"/>
        <end position="180"/>
    </location>
</feature>
<evidence type="ECO:0000313" key="3">
    <source>
        <dbReference type="Proteomes" id="UP000245293"/>
    </source>
</evidence>
<sequence>MIVEQDLHSEALIAAGRFALRPMRQSDTGLIEMYAGDARVATMTRDIPHPLPPGTVETLLRTAADPDHSVDVWVMDGSALGHAEVLGILKLERMDRQQSEIRYWVAPAFWNTGIATEAVGALIAANPHGAAQVFAEVFQDNPGSARVLTNVGFDYLGDAEAFCVARNAVVPTWTYSRKMGG</sequence>
<gene>
    <name evidence="2" type="ORF">DFK10_14140</name>
</gene>
<name>A0A2V1P2D8_9RHOB</name>
<reference evidence="3" key="1">
    <citation type="submission" date="2018-05" db="EMBL/GenBank/DDBJ databases">
        <authorList>
            <person name="Du Z."/>
            <person name="Wang X."/>
        </authorList>
    </citation>
    <scope>NUCLEOTIDE SEQUENCE [LARGE SCALE GENOMIC DNA]</scope>
    <source>
        <strain evidence="3">WDS4C29</strain>
    </source>
</reference>
<evidence type="ECO:0000259" key="1">
    <source>
        <dbReference type="PROSITE" id="PS51186"/>
    </source>
</evidence>
<proteinExistence type="predicted"/>
<comment type="caution">
    <text evidence="2">The sequence shown here is derived from an EMBL/GenBank/DDBJ whole genome shotgun (WGS) entry which is preliminary data.</text>
</comment>
<accession>A0A2V1P2D8</accession>
<dbReference type="AlphaFoldDB" id="A0A2V1P2D8"/>
<dbReference type="InterPro" id="IPR016181">
    <property type="entry name" value="Acyl_CoA_acyltransferase"/>
</dbReference>
<dbReference type="SUPFAM" id="SSF55729">
    <property type="entry name" value="Acyl-CoA N-acyltransferases (Nat)"/>
    <property type="match status" value="1"/>
</dbReference>
<dbReference type="Gene3D" id="3.40.630.30">
    <property type="match status" value="1"/>
</dbReference>
<keyword evidence="3" id="KW-1185">Reference proteome</keyword>
<dbReference type="RefSeq" id="WP_109389682.1">
    <property type="nucleotide sequence ID" value="NZ_QETF01000020.1"/>
</dbReference>